<dbReference type="eggNOG" id="ENOG502ZAC1">
    <property type="taxonomic scope" value="Bacteria"/>
</dbReference>
<protein>
    <submittedName>
        <fullName evidence="1">Uncharacterized protein</fullName>
    </submittedName>
</protein>
<dbReference type="KEGG" id="plt:Plut_0830"/>
<sequence>MDRPFAIDFEWLDRPSAEGPERYTFAALSIAVDKQILTELEDITSRTVRSSMRCSAYDLAVWLLQNWWRLVTEPERNTIDWKMSHCLGGIGQGFLWPDICFSSDGLEMSVQSHPTSRISKAMVRYLNEIHGVLPVDTFKTEVLAFADAVIARLQETGLRSSLLHDLRHDLQQEQADPEITRWREIEALLGFDPESAPEELVNEVRTMSGTQGNAAINELLAFAGPEISPLMQWVTKEAHAIATPVTIPDTDILRKATALIDPALLPWERAEKAAECAKQHWSLAEIPLSNHHLTDLFSMRKGALNGSSQKTPVSIGFRNGHADRIDAALSSPYETNRRFALLRVVADQLYSPGLDRLLPVTTTRTARQKFQRAFAQAFLCPAIQLFDFIDNDFSNEKIEDAAGYFNVSPLLIESTLINKGILDRSDTVEL</sequence>
<dbReference type="Proteomes" id="UP000002709">
    <property type="component" value="Chromosome"/>
</dbReference>
<gene>
    <name evidence="1" type="ordered locus">Plut_0830</name>
</gene>
<name>Q3B4N4_CHLL3</name>
<evidence type="ECO:0000313" key="1">
    <source>
        <dbReference type="EMBL" id="ABB23697.1"/>
    </source>
</evidence>
<evidence type="ECO:0000313" key="2">
    <source>
        <dbReference type="Proteomes" id="UP000002709"/>
    </source>
</evidence>
<keyword evidence="2" id="KW-1185">Reference proteome</keyword>
<dbReference type="AlphaFoldDB" id="Q3B4N4"/>
<dbReference type="HOGENOM" id="CLU_052023_0_0_10"/>
<proteinExistence type="predicted"/>
<organism evidence="1 2">
    <name type="scientific">Chlorobium luteolum (strain DSM 273 / BCRC 81028 / 2530)</name>
    <name type="common">Pelodictyon luteolum</name>
    <dbReference type="NCBI Taxonomy" id="319225"/>
    <lineage>
        <taxon>Bacteria</taxon>
        <taxon>Pseudomonadati</taxon>
        <taxon>Chlorobiota</taxon>
        <taxon>Chlorobiia</taxon>
        <taxon>Chlorobiales</taxon>
        <taxon>Chlorobiaceae</taxon>
        <taxon>Chlorobium/Pelodictyon group</taxon>
        <taxon>Pelodictyon</taxon>
    </lineage>
</organism>
<dbReference type="RefSeq" id="WP_011357571.1">
    <property type="nucleotide sequence ID" value="NC_007512.1"/>
</dbReference>
<dbReference type="STRING" id="319225.Plut_0830"/>
<dbReference type="EMBL" id="CP000096">
    <property type="protein sequence ID" value="ABB23697.1"/>
    <property type="molecule type" value="Genomic_DNA"/>
</dbReference>
<reference evidence="2" key="1">
    <citation type="submission" date="2005-08" db="EMBL/GenBank/DDBJ databases">
        <title>Complete sequence of Pelodictyon luteolum DSM 273.</title>
        <authorList>
            <consortium name="US DOE Joint Genome Institute"/>
            <person name="Copeland A."/>
            <person name="Lucas S."/>
            <person name="Lapidus A."/>
            <person name="Barry K."/>
            <person name="Detter J.C."/>
            <person name="Glavina T."/>
            <person name="Hammon N."/>
            <person name="Israni S."/>
            <person name="Pitluck S."/>
            <person name="Bryant D."/>
            <person name="Schmutz J."/>
            <person name="Larimer F."/>
            <person name="Land M."/>
            <person name="Kyrpides N."/>
            <person name="Ivanova N."/>
            <person name="Richardson P."/>
        </authorList>
    </citation>
    <scope>NUCLEOTIDE SEQUENCE [LARGE SCALE GENOMIC DNA]</scope>
    <source>
        <strain evidence="2">DSM 273 / BCRC 81028 / 2530</strain>
    </source>
</reference>
<dbReference type="OrthoDB" id="596881at2"/>
<accession>Q3B4N4</accession>